<dbReference type="AlphaFoldDB" id="A0A396IHQ9"/>
<reference evidence="3" key="1">
    <citation type="journal article" date="2018" name="Nat. Plants">
        <title>Whole-genome landscape of Medicago truncatula symbiotic genes.</title>
        <authorList>
            <person name="Pecrix Y."/>
            <person name="Staton S.E."/>
            <person name="Sallet E."/>
            <person name="Lelandais-Briere C."/>
            <person name="Moreau S."/>
            <person name="Carrere S."/>
            <person name="Blein T."/>
            <person name="Jardinaud M.F."/>
            <person name="Latrasse D."/>
            <person name="Zouine M."/>
            <person name="Zahm M."/>
            <person name="Kreplak J."/>
            <person name="Mayjonade B."/>
            <person name="Satge C."/>
            <person name="Perez M."/>
            <person name="Cauet S."/>
            <person name="Marande W."/>
            <person name="Chantry-Darmon C."/>
            <person name="Lopez-Roques C."/>
            <person name="Bouchez O."/>
            <person name="Berard A."/>
            <person name="Debelle F."/>
            <person name="Munos S."/>
            <person name="Bendahmane A."/>
            <person name="Berges H."/>
            <person name="Niebel A."/>
            <person name="Buitink J."/>
            <person name="Frugier F."/>
            <person name="Benhamed M."/>
            <person name="Crespi M."/>
            <person name="Gouzy J."/>
            <person name="Gamas P."/>
        </authorList>
    </citation>
    <scope>NUCLEOTIDE SEQUENCE [LARGE SCALE GENOMIC DNA]</scope>
    <source>
        <strain evidence="3">cv. Jemalong A17</strain>
    </source>
</reference>
<accession>A0A396IHQ9</accession>
<protein>
    <recommendedName>
        <fullName evidence="4">Transmembrane protein</fullName>
    </recommendedName>
</protein>
<name>A0A396IHQ9_MEDTR</name>
<dbReference type="Gramene" id="rna25003">
    <property type="protein sequence ID" value="RHN62427.1"/>
    <property type="gene ID" value="gene25003"/>
</dbReference>
<evidence type="ECO:0008006" key="4">
    <source>
        <dbReference type="Google" id="ProtNLM"/>
    </source>
</evidence>
<proteinExistence type="predicted"/>
<evidence type="ECO:0000313" key="2">
    <source>
        <dbReference type="EMBL" id="RHN62427.1"/>
    </source>
</evidence>
<keyword evidence="1" id="KW-0472">Membrane</keyword>
<sequence length="42" mass="4918">MNHTLHTLSLPRLISFILNCLAVYSSVILIVWYLEFNIAWVL</sequence>
<dbReference type="EMBL" id="PSQE01000004">
    <property type="protein sequence ID" value="RHN62427.1"/>
    <property type="molecule type" value="Genomic_DNA"/>
</dbReference>
<dbReference type="Proteomes" id="UP000265566">
    <property type="component" value="Chromosome 4"/>
</dbReference>
<evidence type="ECO:0000313" key="3">
    <source>
        <dbReference type="Proteomes" id="UP000265566"/>
    </source>
</evidence>
<keyword evidence="1" id="KW-1133">Transmembrane helix</keyword>
<organism evidence="2 3">
    <name type="scientific">Medicago truncatula</name>
    <name type="common">Barrel medic</name>
    <name type="synonym">Medicago tribuloides</name>
    <dbReference type="NCBI Taxonomy" id="3880"/>
    <lineage>
        <taxon>Eukaryota</taxon>
        <taxon>Viridiplantae</taxon>
        <taxon>Streptophyta</taxon>
        <taxon>Embryophyta</taxon>
        <taxon>Tracheophyta</taxon>
        <taxon>Spermatophyta</taxon>
        <taxon>Magnoliopsida</taxon>
        <taxon>eudicotyledons</taxon>
        <taxon>Gunneridae</taxon>
        <taxon>Pentapetalae</taxon>
        <taxon>rosids</taxon>
        <taxon>fabids</taxon>
        <taxon>Fabales</taxon>
        <taxon>Fabaceae</taxon>
        <taxon>Papilionoideae</taxon>
        <taxon>50 kb inversion clade</taxon>
        <taxon>NPAAA clade</taxon>
        <taxon>Hologalegina</taxon>
        <taxon>IRL clade</taxon>
        <taxon>Trifolieae</taxon>
        <taxon>Medicago</taxon>
    </lineage>
</organism>
<keyword evidence="1" id="KW-0812">Transmembrane</keyword>
<comment type="caution">
    <text evidence="2">The sequence shown here is derived from an EMBL/GenBank/DDBJ whole genome shotgun (WGS) entry which is preliminary data.</text>
</comment>
<evidence type="ECO:0000256" key="1">
    <source>
        <dbReference type="SAM" id="Phobius"/>
    </source>
</evidence>
<gene>
    <name evidence="2" type="ORF">MtrunA17_Chr4g0047291</name>
</gene>
<feature type="transmembrane region" description="Helical" evidence="1">
    <location>
        <begin position="12"/>
        <end position="34"/>
    </location>
</feature>